<organism evidence="2 3">
    <name type="scientific">Pelagomonas calceolata</name>
    <dbReference type="NCBI Taxonomy" id="35677"/>
    <lineage>
        <taxon>Eukaryota</taxon>
        <taxon>Sar</taxon>
        <taxon>Stramenopiles</taxon>
        <taxon>Ochrophyta</taxon>
        <taxon>Pelagophyceae</taxon>
        <taxon>Pelagomonadales</taxon>
        <taxon>Pelagomonadaceae</taxon>
        <taxon>Pelagomonas</taxon>
    </lineage>
</organism>
<feature type="region of interest" description="Disordered" evidence="1">
    <location>
        <begin position="38"/>
        <end position="66"/>
    </location>
</feature>
<dbReference type="OrthoDB" id="301415at2759"/>
<proteinExistence type="predicted"/>
<sequence length="484" mass="53192">MAFTGRPALEAVDENTGLDAWAAKALDGLALTPTPAVQQEVSQDPFTDRALSRAQRRRARDAESPTRLTQVARHAGLYLISPLQNALNPECKDFDAEFRRAWMNLDKQTRREIENHCTLLYIRSDSVDGLRAACADKFAQLRSNIMSLAPSEDIVYTGKVTEMGRSLPRTLTGKDNRHSRGGIVRVDQTGNDVYVSKSFAGASGGRIFLCMGDRIEFRIQNRKAVDVRRLEASPLAPTCLPTLAASRSAAAPLDDDLLREIAFDGGHRSRQADEASEVSGVTISSRATAATFASRATSAYTAVPTAHGAARMQQRAVALRDLQTAKKYGTITRARDGARGDKRWKIEYGGLVYITDEQQKLVITTYQFQPRVDSLYIGPDPPPPSYPPPIYMPPAPYMPPIVEGSIPLFQPPPPPMILRSTAWPVKPPLEVKICAACGKLLPEAAFSKKQWSWKSPKLVGRRRCNVCVKSASWLGPLPPLPDDD</sequence>
<reference evidence="2" key="1">
    <citation type="submission" date="2021-11" db="EMBL/GenBank/DDBJ databases">
        <authorList>
            <consortium name="Genoscope - CEA"/>
            <person name="William W."/>
        </authorList>
    </citation>
    <scope>NUCLEOTIDE SEQUENCE</scope>
</reference>
<accession>A0A8J2X2A4</accession>
<dbReference type="Proteomes" id="UP000789595">
    <property type="component" value="Unassembled WGS sequence"/>
</dbReference>
<dbReference type="AlphaFoldDB" id="A0A8J2X2A4"/>
<gene>
    <name evidence="2" type="ORF">PECAL_5P19730</name>
</gene>
<dbReference type="EMBL" id="CAKKNE010000005">
    <property type="protein sequence ID" value="CAH0377421.1"/>
    <property type="molecule type" value="Genomic_DNA"/>
</dbReference>
<name>A0A8J2X2A4_9STRA</name>
<evidence type="ECO:0000313" key="2">
    <source>
        <dbReference type="EMBL" id="CAH0377421.1"/>
    </source>
</evidence>
<comment type="caution">
    <text evidence="2">The sequence shown here is derived from an EMBL/GenBank/DDBJ whole genome shotgun (WGS) entry which is preliminary data.</text>
</comment>
<protein>
    <submittedName>
        <fullName evidence="2">Uncharacterized protein</fullName>
    </submittedName>
</protein>
<keyword evidence="3" id="KW-1185">Reference proteome</keyword>
<evidence type="ECO:0000313" key="3">
    <source>
        <dbReference type="Proteomes" id="UP000789595"/>
    </source>
</evidence>
<evidence type="ECO:0000256" key="1">
    <source>
        <dbReference type="SAM" id="MobiDB-lite"/>
    </source>
</evidence>